<dbReference type="AlphaFoldDB" id="A0A9P9ITQ9"/>
<keyword evidence="2" id="KW-1185">Reference proteome</keyword>
<name>A0A9P9ITQ9_9PLEO</name>
<sequence>MAMEMTMVVVRGCVGGVSRMRHGMGGWMDRVRWTTVCAVRADGRSRHEGKPLARFALSNEMDKQDTNPFLFPLSTLPSPVFLLLLPPPLLLLPLVPSHVGTILRLSCSREAVCREQTSGYLHPSPLPVHRIPSKVQRHWPRLRYIISIGLEAHSRHNKPDSSFTHPPKKGHSVFSVQRPASSVQRLAIVVRNLCIDCARITLTRTHARTHPLVHLSTCPLVHLSTCSNCPSVHVARRGVASPSPMRRGVVQPRAGLGDFRPACLDDCCFIFSFLAVHMTRDETRRD</sequence>
<evidence type="ECO:0000313" key="1">
    <source>
        <dbReference type="EMBL" id="KAH7130775.1"/>
    </source>
</evidence>
<comment type="caution">
    <text evidence="1">The sequence shown here is derived from an EMBL/GenBank/DDBJ whole genome shotgun (WGS) entry which is preliminary data.</text>
</comment>
<accession>A0A9P9ITQ9</accession>
<gene>
    <name evidence="1" type="ORF">B0J11DRAFT_261199</name>
</gene>
<evidence type="ECO:0000313" key="2">
    <source>
        <dbReference type="Proteomes" id="UP000700596"/>
    </source>
</evidence>
<dbReference type="Proteomes" id="UP000700596">
    <property type="component" value="Unassembled WGS sequence"/>
</dbReference>
<reference evidence="1" key="1">
    <citation type="journal article" date="2021" name="Nat. Commun.">
        <title>Genetic determinants of endophytism in the Arabidopsis root mycobiome.</title>
        <authorList>
            <person name="Mesny F."/>
            <person name="Miyauchi S."/>
            <person name="Thiergart T."/>
            <person name="Pickel B."/>
            <person name="Atanasova L."/>
            <person name="Karlsson M."/>
            <person name="Huettel B."/>
            <person name="Barry K.W."/>
            <person name="Haridas S."/>
            <person name="Chen C."/>
            <person name="Bauer D."/>
            <person name="Andreopoulos W."/>
            <person name="Pangilinan J."/>
            <person name="LaButti K."/>
            <person name="Riley R."/>
            <person name="Lipzen A."/>
            <person name="Clum A."/>
            <person name="Drula E."/>
            <person name="Henrissat B."/>
            <person name="Kohler A."/>
            <person name="Grigoriev I.V."/>
            <person name="Martin F.M."/>
            <person name="Hacquard S."/>
        </authorList>
    </citation>
    <scope>NUCLEOTIDE SEQUENCE</scope>
    <source>
        <strain evidence="1">MPI-CAGE-CH-0243</strain>
    </source>
</reference>
<proteinExistence type="predicted"/>
<protein>
    <submittedName>
        <fullName evidence="1">Uncharacterized protein</fullName>
    </submittedName>
</protein>
<organism evidence="1 2">
    <name type="scientific">Dendryphion nanum</name>
    <dbReference type="NCBI Taxonomy" id="256645"/>
    <lineage>
        <taxon>Eukaryota</taxon>
        <taxon>Fungi</taxon>
        <taxon>Dikarya</taxon>
        <taxon>Ascomycota</taxon>
        <taxon>Pezizomycotina</taxon>
        <taxon>Dothideomycetes</taxon>
        <taxon>Pleosporomycetidae</taxon>
        <taxon>Pleosporales</taxon>
        <taxon>Torulaceae</taxon>
        <taxon>Dendryphion</taxon>
    </lineage>
</organism>
<dbReference type="EMBL" id="JAGMWT010000004">
    <property type="protein sequence ID" value="KAH7130775.1"/>
    <property type="molecule type" value="Genomic_DNA"/>
</dbReference>